<dbReference type="RefSeq" id="WP_390227860.1">
    <property type="nucleotide sequence ID" value="NZ_JBHSCN010000003.1"/>
</dbReference>
<evidence type="ECO:0000313" key="2">
    <source>
        <dbReference type="EMBL" id="MFC4242907.1"/>
    </source>
</evidence>
<evidence type="ECO:0000313" key="3">
    <source>
        <dbReference type="Proteomes" id="UP001595900"/>
    </source>
</evidence>
<proteinExistence type="predicted"/>
<dbReference type="InterPro" id="IPR011989">
    <property type="entry name" value="ARM-like"/>
</dbReference>
<feature type="region of interest" description="Disordered" evidence="1">
    <location>
        <begin position="124"/>
        <end position="152"/>
    </location>
</feature>
<organism evidence="2 3">
    <name type="scientific">Gryllotalpicola reticulitermitis</name>
    <dbReference type="NCBI Taxonomy" id="1184153"/>
    <lineage>
        <taxon>Bacteria</taxon>
        <taxon>Bacillati</taxon>
        <taxon>Actinomycetota</taxon>
        <taxon>Actinomycetes</taxon>
        <taxon>Micrococcales</taxon>
        <taxon>Microbacteriaceae</taxon>
        <taxon>Gryllotalpicola</taxon>
    </lineage>
</organism>
<accession>A0ABV8Q636</accession>
<keyword evidence="3" id="KW-1185">Reference proteome</keyword>
<dbReference type="EMBL" id="JBHSCN010000003">
    <property type="protein sequence ID" value="MFC4242907.1"/>
    <property type="molecule type" value="Genomic_DNA"/>
</dbReference>
<dbReference type="Gene3D" id="1.25.10.10">
    <property type="entry name" value="Leucine-rich Repeat Variant"/>
    <property type="match status" value="1"/>
</dbReference>
<reference evidence="3" key="1">
    <citation type="journal article" date="2019" name="Int. J. Syst. Evol. Microbiol.">
        <title>The Global Catalogue of Microorganisms (GCM) 10K type strain sequencing project: providing services to taxonomists for standard genome sequencing and annotation.</title>
        <authorList>
            <consortium name="The Broad Institute Genomics Platform"/>
            <consortium name="The Broad Institute Genome Sequencing Center for Infectious Disease"/>
            <person name="Wu L."/>
            <person name="Ma J."/>
        </authorList>
    </citation>
    <scope>NUCLEOTIDE SEQUENCE [LARGE SCALE GENOMIC DNA]</scope>
    <source>
        <strain evidence="3">CGMCC 1.10363</strain>
    </source>
</reference>
<dbReference type="SUPFAM" id="SSF48371">
    <property type="entry name" value="ARM repeat"/>
    <property type="match status" value="1"/>
</dbReference>
<comment type="caution">
    <text evidence="2">The sequence shown here is derived from an EMBL/GenBank/DDBJ whole genome shotgun (WGS) entry which is preliminary data.</text>
</comment>
<name>A0ABV8Q636_9MICO</name>
<gene>
    <name evidence="2" type="ORF">ACFOYW_05950</name>
</gene>
<dbReference type="InterPro" id="IPR016024">
    <property type="entry name" value="ARM-type_fold"/>
</dbReference>
<evidence type="ECO:0000256" key="1">
    <source>
        <dbReference type="SAM" id="MobiDB-lite"/>
    </source>
</evidence>
<dbReference type="Proteomes" id="UP001595900">
    <property type="component" value="Unassembled WGS sequence"/>
</dbReference>
<protein>
    <submittedName>
        <fullName evidence="2">HEAT repeat domain-containing protein</fullName>
    </submittedName>
</protein>
<sequence length="152" mass="15941">MAFYCWACYGRNDHTTGACVHCGHEISPPAEATETQRLIWALRHPDPDVAIISARRLGAEGNAEAVSALREAIDRPPDPYVAGEALHSLLALSTVDNEKQLLERLAAGGPFMLRRQAERALAAAPASSPVADDGEAREAGISGVAGDSGVGV</sequence>
<dbReference type="Pfam" id="PF13646">
    <property type="entry name" value="HEAT_2"/>
    <property type="match status" value="1"/>
</dbReference>